<evidence type="ECO:0000313" key="3">
    <source>
        <dbReference type="EMBL" id="KXI28193.1"/>
    </source>
</evidence>
<keyword evidence="4" id="KW-1185">Reference proteome</keyword>
<dbReference type="Pfam" id="PF03372">
    <property type="entry name" value="Exo_endo_phos"/>
    <property type="match status" value="1"/>
</dbReference>
<dbReference type="GO" id="GO:0006506">
    <property type="term" value="P:GPI anchor biosynthetic process"/>
    <property type="evidence" value="ECO:0007669"/>
    <property type="project" value="TreeGrafter"/>
</dbReference>
<dbReference type="AlphaFoldDB" id="A0A135ZYY8"/>
<dbReference type="RefSeq" id="WP_068378253.1">
    <property type="nucleotide sequence ID" value="NZ_LSNE01000007.1"/>
</dbReference>
<dbReference type="PANTHER" id="PTHR14859:SF1">
    <property type="entry name" value="PGAP2-INTERACTING PROTEIN"/>
    <property type="match status" value="1"/>
</dbReference>
<name>A0A135ZYY8_9ALTE</name>
<reference evidence="4" key="1">
    <citation type="submission" date="2016-02" db="EMBL/GenBank/DDBJ databases">
        <authorList>
            <person name="Schultz-Johansen M."/>
            <person name="Glaring M.A."/>
            <person name="Bech P.K."/>
            <person name="Stougaard P."/>
        </authorList>
    </citation>
    <scope>NUCLEOTIDE SEQUENCE [LARGE SCALE GENOMIC DNA]</scope>
    <source>
        <strain evidence="4">S66</strain>
    </source>
</reference>
<dbReference type="InterPro" id="IPR005135">
    <property type="entry name" value="Endo/exonuclease/phosphatase"/>
</dbReference>
<dbReference type="GO" id="GO:0003824">
    <property type="term" value="F:catalytic activity"/>
    <property type="evidence" value="ECO:0007669"/>
    <property type="project" value="InterPro"/>
</dbReference>
<dbReference type="SUPFAM" id="SSF56219">
    <property type="entry name" value="DNase I-like"/>
    <property type="match status" value="1"/>
</dbReference>
<comment type="caution">
    <text evidence="3">The sequence shown here is derived from an EMBL/GenBank/DDBJ whole genome shotgun (WGS) entry which is preliminary data.</text>
</comment>
<evidence type="ECO:0000313" key="4">
    <source>
        <dbReference type="Proteomes" id="UP000070299"/>
    </source>
</evidence>
<accession>A0A135ZYY8</accession>
<dbReference type="Gene3D" id="3.60.10.10">
    <property type="entry name" value="Endonuclease/exonuclease/phosphatase"/>
    <property type="match status" value="1"/>
</dbReference>
<dbReference type="InterPro" id="IPR051916">
    <property type="entry name" value="GPI-anchor_lipid_remodeler"/>
</dbReference>
<evidence type="ECO:0000259" key="2">
    <source>
        <dbReference type="Pfam" id="PF03372"/>
    </source>
</evidence>
<dbReference type="PANTHER" id="PTHR14859">
    <property type="entry name" value="CALCOFLUOR WHITE HYPERSENSITIVE PROTEIN PRECURSOR"/>
    <property type="match status" value="1"/>
</dbReference>
<feature type="domain" description="Endonuclease/exonuclease/phosphatase" evidence="2">
    <location>
        <begin position="39"/>
        <end position="278"/>
    </location>
</feature>
<proteinExistence type="predicted"/>
<sequence>MRLFLVLLSLFTLINHSAQAGNGDGQEPSKPVSQLKVESFNIRLDTSHDGINAWPHRQQWVLNHLNQTQPDVVGMQEVLVHQLDWLAEHLPDYAFIGVGRNDGKRGGEFVPLLYNTRTLTQLDSGYFWLSETPNVPGSIGWLAKLPRIVTWAKFTHHNKVFFVFNAHFSHVSDLARQKSAEFLVRYIPTIAGDSPVILLGDLNTLDSELAYTSIVADAKLQFIDTALVNGHQPASTFNGFGNATEHKRIDYIFVSKGLRSSHYTTHEDRDGERYISDHYPISTLVGFKR</sequence>
<organism evidence="3 4">
    <name type="scientific">Paraglaciecola hydrolytica</name>
    <dbReference type="NCBI Taxonomy" id="1799789"/>
    <lineage>
        <taxon>Bacteria</taxon>
        <taxon>Pseudomonadati</taxon>
        <taxon>Pseudomonadota</taxon>
        <taxon>Gammaproteobacteria</taxon>
        <taxon>Alteromonadales</taxon>
        <taxon>Alteromonadaceae</taxon>
        <taxon>Paraglaciecola</taxon>
    </lineage>
</organism>
<keyword evidence="1" id="KW-0732">Signal</keyword>
<dbReference type="Proteomes" id="UP000070299">
    <property type="component" value="Unassembled WGS sequence"/>
</dbReference>
<feature type="chain" id="PRO_5007469119" description="Endonuclease/exonuclease/phosphatase domain-containing protein" evidence="1">
    <location>
        <begin position="21"/>
        <end position="289"/>
    </location>
</feature>
<feature type="signal peptide" evidence="1">
    <location>
        <begin position="1"/>
        <end position="20"/>
    </location>
</feature>
<dbReference type="CDD" id="cd09083">
    <property type="entry name" value="EEP-1"/>
    <property type="match status" value="1"/>
</dbReference>
<evidence type="ECO:0000256" key="1">
    <source>
        <dbReference type="SAM" id="SignalP"/>
    </source>
</evidence>
<dbReference type="STRING" id="1799789.AX660_17600"/>
<gene>
    <name evidence="3" type="ORF">AX660_17600</name>
</gene>
<dbReference type="InterPro" id="IPR036691">
    <property type="entry name" value="Endo/exonu/phosph_ase_sf"/>
</dbReference>
<dbReference type="OrthoDB" id="583592at2"/>
<dbReference type="GO" id="GO:0016020">
    <property type="term" value="C:membrane"/>
    <property type="evidence" value="ECO:0007669"/>
    <property type="project" value="GOC"/>
</dbReference>
<protein>
    <recommendedName>
        <fullName evidence="2">Endonuclease/exonuclease/phosphatase domain-containing protein</fullName>
    </recommendedName>
</protein>
<dbReference type="EMBL" id="LSNE01000007">
    <property type="protein sequence ID" value="KXI28193.1"/>
    <property type="molecule type" value="Genomic_DNA"/>
</dbReference>